<organism evidence="1 2">
    <name type="scientific">Cavenderia fasciculata</name>
    <name type="common">Slime mold</name>
    <name type="synonym">Dictyostelium fasciculatum</name>
    <dbReference type="NCBI Taxonomy" id="261658"/>
    <lineage>
        <taxon>Eukaryota</taxon>
        <taxon>Amoebozoa</taxon>
        <taxon>Evosea</taxon>
        <taxon>Eumycetozoa</taxon>
        <taxon>Dictyostelia</taxon>
        <taxon>Acytosteliales</taxon>
        <taxon>Cavenderiaceae</taxon>
        <taxon>Cavenderia</taxon>
    </lineage>
</organism>
<dbReference type="PANTHER" id="PTHR46586:SF3">
    <property type="entry name" value="ANKYRIN REPEAT-CONTAINING PROTEIN"/>
    <property type="match status" value="1"/>
</dbReference>
<dbReference type="EMBL" id="GL883009">
    <property type="protein sequence ID" value="EGG22286.1"/>
    <property type="molecule type" value="Genomic_DNA"/>
</dbReference>
<dbReference type="InterPro" id="IPR036770">
    <property type="entry name" value="Ankyrin_rpt-contain_sf"/>
</dbReference>
<dbReference type="Gene3D" id="1.25.40.20">
    <property type="entry name" value="Ankyrin repeat-containing domain"/>
    <property type="match status" value="1"/>
</dbReference>
<gene>
    <name evidence="1" type="ORF">DFA_04404</name>
</gene>
<dbReference type="AlphaFoldDB" id="F4PPH3"/>
<dbReference type="GeneID" id="14874767"/>
<dbReference type="InterPro" id="IPR052050">
    <property type="entry name" value="SecEffector_AnkRepeat"/>
</dbReference>
<dbReference type="Proteomes" id="UP000007797">
    <property type="component" value="Unassembled WGS sequence"/>
</dbReference>
<protein>
    <recommendedName>
        <fullName evidence="3">Ankyrin repeat-containing protein</fullName>
    </recommendedName>
</protein>
<sequence>MIKVIPSSINTYAFRQLVSIKSRCKLQYYEPLYTSYHGSTQPIDMNQYIKAKHTLKRQLKINHSIENNTFLAFKVMDNDKPIDFKNGMNQLKQESSSSSSSSLIKGINLDLRSIKIEKKKEMNQINDILMATREGLNDSNIPITLFVDYDQTRDYLPNLFDMVKRDKDRRDHLAIEFDNYSIQVDWKHFHTKKIVWNDMEDNEKLKQLVQNATSNERKNNYDWCTYLGGGIDSVQDLHQLTKDYETNPASRSFGFLVDESNLAGNPYFFNRFIIPTYISPPPNFQHLVGFKDMHYSISDQANGTGGREENIQVTELLSTIVHHAMLAEEAEMELEGMSARLSNTAVIRPELEPHIDGYLQPFGNLNNKLSEDANGQIISDQSNNITRLGQLLLSVNNSREMVPILNDFLLFISKQYGCSSTRREDRYTLDNYSIKGAPHLNDIAMDLASSNGFIDIVKYLHENRTGKCITRGMDQAANNHLDVVKFLHFNRTEGCSSDALDGAAENGNLEIVKFLIQHRTEGGSKDAMDLAAQNNHIEIVKVCNNTTTLS</sequence>
<keyword evidence="2" id="KW-1185">Reference proteome</keyword>
<accession>F4PPH3</accession>
<dbReference type="SUPFAM" id="SSF48403">
    <property type="entry name" value="Ankyrin repeat"/>
    <property type="match status" value="1"/>
</dbReference>
<dbReference type="InterPro" id="IPR002110">
    <property type="entry name" value="Ankyrin_rpt"/>
</dbReference>
<evidence type="ECO:0000313" key="2">
    <source>
        <dbReference type="Proteomes" id="UP000007797"/>
    </source>
</evidence>
<dbReference type="Pfam" id="PF12796">
    <property type="entry name" value="Ank_2"/>
    <property type="match status" value="1"/>
</dbReference>
<reference evidence="2" key="1">
    <citation type="journal article" date="2011" name="Genome Res.">
        <title>Phylogeny-wide analysis of social amoeba genomes highlights ancient origins for complex intercellular communication.</title>
        <authorList>
            <person name="Heidel A.J."/>
            <person name="Lawal H.M."/>
            <person name="Felder M."/>
            <person name="Schilde C."/>
            <person name="Helps N.R."/>
            <person name="Tunggal B."/>
            <person name="Rivero F."/>
            <person name="John U."/>
            <person name="Schleicher M."/>
            <person name="Eichinger L."/>
            <person name="Platzer M."/>
            <person name="Noegel A.A."/>
            <person name="Schaap P."/>
            <person name="Gloeckner G."/>
        </authorList>
    </citation>
    <scope>NUCLEOTIDE SEQUENCE [LARGE SCALE GENOMIC DNA]</scope>
    <source>
        <strain evidence="2">SH3</strain>
    </source>
</reference>
<dbReference type="RefSeq" id="XP_004360137.1">
    <property type="nucleotide sequence ID" value="XM_004360080.1"/>
</dbReference>
<dbReference type="PANTHER" id="PTHR46586">
    <property type="entry name" value="ANKYRIN REPEAT-CONTAINING PROTEIN"/>
    <property type="match status" value="1"/>
</dbReference>
<proteinExistence type="predicted"/>
<evidence type="ECO:0000313" key="1">
    <source>
        <dbReference type="EMBL" id="EGG22286.1"/>
    </source>
</evidence>
<name>F4PPH3_CACFS</name>
<dbReference type="KEGG" id="dfa:DFA_04404"/>
<evidence type="ECO:0008006" key="3">
    <source>
        <dbReference type="Google" id="ProtNLM"/>
    </source>
</evidence>
<dbReference type="OrthoDB" id="76773at2759"/>